<dbReference type="CDD" id="cd09898">
    <property type="entry name" value="H3TH_53EXO"/>
    <property type="match status" value="1"/>
</dbReference>
<accession>A0ABS0T9X6</accession>
<dbReference type="SMART" id="SM00475">
    <property type="entry name" value="53EXOc"/>
    <property type="match status" value="1"/>
</dbReference>
<dbReference type="Gene3D" id="3.40.50.1010">
    <property type="entry name" value="5'-nuclease"/>
    <property type="match status" value="1"/>
</dbReference>
<evidence type="ECO:0000256" key="1">
    <source>
        <dbReference type="ARBA" id="ARBA00022722"/>
    </source>
</evidence>
<dbReference type="InterPro" id="IPR020046">
    <property type="entry name" value="5-3_exonucl_a-hlix_arch_N"/>
</dbReference>
<feature type="domain" description="5'-3' exonuclease" evidence="6">
    <location>
        <begin position="3"/>
        <end position="268"/>
    </location>
</feature>
<evidence type="ECO:0000256" key="2">
    <source>
        <dbReference type="ARBA" id="ARBA00022801"/>
    </source>
</evidence>
<dbReference type="RefSeq" id="WP_198618252.1">
    <property type="nucleotide sequence ID" value="NZ_JABANU010000017.1"/>
</dbReference>
<keyword evidence="2" id="KW-0378">Hydrolase</keyword>
<dbReference type="SUPFAM" id="SSF88723">
    <property type="entry name" value="PIN domain-like"/>
    <property type="match status" value="1"/>
</dbReference>
<keyword evidence="1" id="KW-0540">Nuclease</keyword>
<reference evidence="7 8" key="1">
    <citation type="submission" date="2020-04" db="EMBL/GenBank/DDBJ databases">
        <title>Staphylococcus species from domestic dog.</title>
        <authorList>
            <person name="Paterson G.K."/>
        </authorList>
    </citation>
    <scope>NUCLEOTIDE SEQUENCE [LARGE SCALE GENOMIC DNA]</scope>
    <source>
        <strain evidence="7 8">H16/1A</strain>
    </source>
</reference>
<dbReference type="Pfam" id="PF02739">
    <property type="entry name" value="5_3_exonuc_N"/>
    <property type="match status" value="1"/>
</dbReference>
<dbReference type="CDD" id="cd09859">
    <property type="entry name" value="PIN_53EXO"/>
    <property type="match status" value="1"/>
</dbReference>
<dbReference type="InterPro" id="IPR036279">
    <property type="entry name" value="5-3_exonuclease_C_sf"/>
</dbReference>
<dbReference type="GO" id="GO:0004527">
    <property type="term" value="F:exonuclease activity"/>
    <property type="evidence" value="ECO:0007669"/>
    <property type="project" value="UniProtKB-KW"/>
</dbReference>
<gene>
    <name evidence="7" type="ORF">HHH54_07640</name>
</gene>
<dbReference type="Proteomes" id="UP000751852">
    <property type="component" value="Unassembled WGS sequence"/>
</dbReference>
<protein>
    <recommendedName>
        <fullName evidence="5">5'-3' exonuclease</fullName>
    </recommendedName>
</protein>
<evidence type="ECO:0000259" key="6">
    <source>
        <dbReference type="SMART" id="SM00475"/>
    </source>
</evidence>
<dbReference type="InterPro" id="IPR020045">
    <property type="entry name" value="DNA_polI_H3TH"/>
</dbReference>
<name>A0ABS0T9X6_9STAP</name>
<comment type="caution">
    <text evidence="7">The sequence shown here is derived from an EMBL/GenBank/DDBJ whole genome shotgun (WGS) entry which is preliminary data.</text>
</comment>
<dbReference type="SUPFAM" id="SSF47807">
    <property type="entry name" value="5' to 3' exonuclease, C-terminal subdomain"/>
    <property type="match status" value="1"/>
</dbReference>
<comment type="function">
    <text evidence="4">5'-3' exonuclease acting preferentially on double-stranded DNA.</text>
</comment>
<dbReference type="PANTHER" id="PTHR42646">
    <property type="entry name" value="FLAP ENDONUCLEASE XNI"/>
    <property type="match status" value="1"/>
</dbReference>
<keyword evidence="3" id="KW-0238">DNA-binding</keyword>
<dbReference type="InterPro" id="IPR029060">
    <property type="entry name" value="PIN-like_dom_sf"/>
</dbReference>
<dbReference type="EMBL" id="JABANU010000017">
    <property type="protein sequence ID" value="MBI5975477.1"/>
    <property type="molecule type" value="Genomic_DNA"/>
</dbReference>
<evidence type="ECO:0000256" key="5">
    <source>
        <dbReference type="ARBA" id="ARBA00050026"/>
    </source>
</evidence>
<dbReference type="Pfam" id="PF01367">
    <property type="entry name" value="5_3_exonuc"/>
    <property type="match status" value="1"/>
</dbReference>
<evidence type="ECO:0000313" key="8">
    <source>
        <dbReference type="Proteomes" id="UP000751852"/>
    </source>
</evidence>
<keyword evidence="8" id="KW-1185">Reference proteome</keyword>
<dbReference type="Gene3D" id="1.10.150.20">
    <property type="entry name" value="5' to 3' exonuclease, C-terminal subdomain"/>
    <property type="match status" value="1"/>
</dbReference>
<dbReference type="InterPro" id="IPR002421">
    <property type="entry name" value="5-3_exonuclease"/>
</dbReference>
<proteinExistence type="predicted"/>
<sequence>MSNKILLVDGMALLFRHFYASSIHKNYMLNSEGTPTNGVQGFVRHIFSAIYQINPTHVAVCWDMGATTFRNETFNDYKGHRPEPPEALKPQFNLVHQVSEALQFENIGVKNYEADDIIGTLTKYLSHSETNEIYIITGDKDLLQCLGERVKVCLIKKGFTEYNVYNKERFENEYGIVPHQLIDVKAFMGDTADGYYGVKGIGERTAIKLIRQYHSVDGVLQHLDELTPRQQSMITRDMDHLKISYFLATIHTDVPFTFSNIENQLRYTFNSMHVLDVCEKYELNVSKNYINKLFKSK</sequence>
<organism evidence="7 8">
    <name type="scientific">Staphylococcus canis</name>
    <dbReference type="NCBI Taxonomy" id="2724942"/>
    <lineage>
        <taxon>Bacteria</taxon>
        <taxon>Bacillati</taxon>
        <taxon>Bacillota</taxon>
        <taxon>Bacilli</taxon>
        <taxon>Bacillales</taxon>
        <taxon>Staphylococcaceae</taxon>
        <taxon>Staphylococcus</taxon>
    </lineage>
</organism>
<evidence type="ECO:0000256" key="4">
    <source>
        <dbReference type="ARBA" id="ARBA00049957"/>
    </source>
</evidence>
<keyword evidence="7" id="KW-0269">Exonuclease</keyword>
<evidence type="ECO:0000256" key="3">
    <source>
        <dbReference type="ARBA" id="ARBA00023125"/>
    </source>
</evidence>
<dbReference type="InterPro" id="IPR008918">
    <property type="entry name" value="HhH2"/>
</dbReference>
<evidence type="ECO:0000313" key="7">
    <source>
        <dbReference type="EMBL" id="MBI5975477.1"/>
    </source>
</evidence>
<dbReference type="SMART" id="SM00279">
    <property type="entry name" value="HhH2"/>
    <property type="match status" value="1"/>
</dbReference>
<dbReference type="InterPro" id="IPR038969">
    <property type="entry name" value="FEN"/>
</dbReference>
<dbReference type="PANTHER" id="PTHR42646:SF2">
    <property type="entry name" value="5'-3' EXONUCLEASE FAMILY PROTEIN"/>
    <property type="match status" value="1"/>
</dbReference>